<feature type="binding site" evidence="8">
    <location>
        <position position="225"/>
    </location>
    <ligand>
        <name>Mg(2+)</name>
        <dbReference type="ChEBI" id="CHEBI:18420"/>
        <label>1</label>
        <note>catalytic</note>
    </ligand>
</feature>
<dbReference type="EC" id="3.1.3.25" evidence="9"/>
<evidence type="ECO:0000256" key="7">
    <source>
        <dbReference type="ARBA" id="ARBA00022842"/>
    </source>
</evidence>
<evidence type="ECO:0000256" key="8">
    <source>
        <dbReference type="PIRSR" id="PIRSR600760-2"/>
    </source>
</evidence>
<keyword evidence="5 8" id="KW-0479">Metal-binding</keyword>
<proteinExistence type="inferred from homology"/>
<comment type="caution">
    <text evidence="10">The sequence shown here is derived from an EMBL/GenBank/DDBJ whole genome shotgun (WGS) entry which is preliminary data.</text>
</comment>
<comment type="catalytic activity">
    <reaction evidence="1 9">
        <text>a myo-inositol phosphate + H2O = myo-inositol + phosphate</text>
        <dbReference type="Rhea" id="RHEA:24056"/>
        <dbReference type="ChEBI" id="CHEBI:15377"/>
        <dbReference type="ChEBI" id="CHEBI:17268"/>
        <dbReference type="ChEBI" id="CHEBI:43474"/>
        <dbReference type="ChEBI" id="CHEBI:84139"/>
        <dbReference type="EC" id="3.1.3.25"/>
    </reaction>
</comment>
<protein>
    <recommendedName>
        <fullName evidence="9">Inositol-1-monophosphatase</fullName>
        <ecNumber evidence="9">3.1.3.25</ecNumber>
    </recommendedName>
</protein>
<dbReference type="InterPro" id="IPR000760">
    <property type="entry name" value="Inositol_monophosphatase-like"/>
</dbReference>
<dbReference type="PANTHER" id="PTHR20854:SF4">
    <property type="entry name" value="INOSITOL-1-MONOPHOSPHATASE-RELATED"/>
    <property type="match status" value="1"/>
</dbReference>
<dbReference type="GO" id="GO:0046872">
    <property type="term" value="F:metal ion binding"/>
    <property type="evidence" value="ECO:0007669"/>
    <property type="project" value="UniProtKB-KW"/>
</dbReference>
<dbReference type="Pfam" id="PF00459">
    <property type="entry name" value="Inositol_P"/>
    <property type="match status" value="1"/>
</dbReference>
<evidence type="ECO:0000256" key="6">
    <source>
        <dbReference type="ARBA" id="ARBA00022801"/>
    </source>
</evidence>
<dbReference type="InterPro" id="IPR033942">
    <property type="entry name" value="IMPase"/>
</dbReference>
<dbReference type="Gene3D" id="3.40.190.80">
    <property type="match status" value="1"/>
</dbReference>
<dbReference type="InterPro" id="IPR020550">
    <property type="entry name" value="Inositol_monophosphatase_CS"/>
</dbReference>
<feature type="binding site" evidence="8">
    <location>
        <position position="99"/>
    </location>
    <ligand>
        <name>Mg(2+)</name>
        <dbReference type="ChEBI" id="CHEBI:18420"/>
        <label>1</label>
        <note>catalytic</note>
    </ligand>
</feature>
<evidence type="ECO:0000256" key="1">
    <source>
        <dbReference type="ARBA" id="ARBA00001033"/>
    </source>
</evidence>
<keyword evidence="11" id="KW-1185">Reference proteome</keyword>
<gene>
    <name evidence="10" type="ORF">SNE40_013263</name>
</gene>
<reference evidence="10 11" key="1">
    <citation type="submission" date="2024-01" db="EMBL/GenBank/DDBJ databases">
        <title>The genome of the rayed Mediterranean limpet Patella caerulea (Linnaeus, 1758).</title>
        <authorList>
            <person name="Anh-Thu Weber A."/>
            <person name="Halstead-Nussloch G."/>
        </authorList>
    </citation>
    <scope>NUCLEOTIDE SEQUENCE [LARGE SCALE GENOMIC DNA]</scope>
    <source>
        <strain evidence="10">AATW-2023a</strain>
        <tissue evidence="10">Whole specimen</tissue>
    </source>
</reference>
<dbReference type="GO" id="GO:0046854">
    <property type="term" value="P:phosphatidylinositol phosphate biosynthetic process"/>
    <property type="evidence" value="ECO:0007669"/>
    <property type="project" value="InterPro"/>
</dbReference>
<sequence length="279" mass="30372">MSVQILDHQLEDYFNTAVELAKKAGQKIKEAFYKEKNVNTKQSAADLVTETDQAVEKMVQEIISQKYPTHKFIGEETVAVDGSSCTLTDDPTWIVDPIDGTTNFVHSIPEVSFSCGITVNKEVVIGVVYVPILDQMYTAKKGQGSFFNGQKLSVSSVTELKQAALIMEGGSSRDPDILKAKLDNLRNVLTASHGIRAYGSAAINLCKIASGICEGYVEYGIHCWDIAAGLLILQEAGGVVKDTTGEEVDIMRRRITGACSVNIVNQLVPLLTHLDMGRD</sequence>
<comment type="similarity">
    <text evidence="4 9">Belongs to the inositol monophosphatase superfamily.</text>
</comment>
<keyword evidence="6 9" id="KW-0378">Hydrolase</keyword>
<dbReference type="PANTHER" id="PTHR20854">
    <property type="entry name" value="INOSITOL MONOPHOSPHATASE"/>
    <property type="match status" value="1"/>
</dbReference>
<dbReference type="PROSITE" id="PS00630">
    <property type="entry name" value="IMP_2"/>
    <property type="match status" value="1"/>
</dbReference>
<dbReference type="GO" id="GO:0007165">
    <property type="term" value="P:signal transduction"/>
    <property type="evidence" value="ECO:0007669"/>
    <property type="project" value="TreeGrafter"/>
</dbReference>
<keyword evidence="7 8" id="KW-0460">Magnesium</keyword>
<evidence type="ECO:0000256" key="5">
    <source>
        <dbReference type="ARBA" id="ARBA00022723"/>
    </source>
</evidence>
<dbReference type="AlphaFoldDB" id="A0AAN8JIY8"/>
<organism evidence="10 11">
    <name type="scientific">Patella caerulea</name>
    <name type="common">Rayed Mediterranean limpet</name>
    <dbReference type="NCBI Taxonomy" id="87958"/>
    <lineage>
        <taxon>Eukaryota</taxon>
        <taxon>Metazoa</taxon>
        <taxon>Spiralia</taxon>
        <taxon>Lophotrochozoa</taxon>
        <taxon>Mollusca</taxon>
        <taxon>Gastropoda</taxon>
        <taxon>Patellogastropoda</taxon>
        <taxon>Patelloidea</taxon>
        <taxon>Patellidae</taxon>
        <taxon>Patella</taxon>
    </lineage>
</organism>
<dbReference type="GO" id="GO:0008934">
    <property type="term" value="F:inositol monophosphate 1-phosphatase activity"/>
    <property type="evidence" value="ECO:0007669"/>
    <property type="project" value="InterPro"/>
</dbReference>
<name>A0AAN8JIY8_PATCE</name>
<evidence type="ECO:0000256" key="2">
    <source>
        <dbReference type="ARBA" id="ARBA00001946"/>
    </source>
</evidence>
<dbReference type="EMBL" id="JAZGQO010000009">
    <property type="protein sequence ID" value="KAK6178477.1"/>
    <property type="molecule type" value="Genomic_DNA"/>
</dbReference>
<dbReference type="FunFam" id="3.40.190.80:FF:000002">
    <property type="entry name" value="Inositol-1-monophosphatase"/>
    <property type="match status" value="1"/>
</dbReference>
<dbReference type="InterPro" id="IPR020552">
    <property type="entry name" value="Inositol_monoPase_Li-sen"/>
</dbReference>
<dbReference type="PROSITE" id="PS00629">
    <property type="entry name" value="IMP_1"/>
    <property type="match status" value="1"/>
</dbReference>
<comment type="pathway">
    <text evidence="3 9">Polyol metabolism; myo-inositol biosynthesis; myo-inositol from D-glucose 6-phosphate: step 2/2.</text>
</comment>
<feature type="binding site" evidence="8">
    <location>
        <position position="96"/>
    </location>
    <ligand>
        <name>Mg(2+)</name>
        <dbReference type="ChEBI" id="CHEBI:18420"/>
        <label>1</label>
        <note>catalytic</note>
    </ligand>
</feature>
<accession>A0AAN8JIY8</accession>
<evidence type="ECO:0000313" key="11">
    <source>
        <dbReference type="Proteomes" id="UP001347796"/>
    </source>
</evidence>
<dbReference type="FunFam" id="3.30.540.10:FF:000004">
    <property type="entry name" value="Inositol-1-monophosphatase"/>
    <property type="match status" value="1"/>
</dbReference>
<dbReference type="Proteomes" id="UP001347796">
    <property type="component" value="Unassembled WGS sequence"/>
</dbReference>
<evidence type="ECO:0000256" key="4">
    <source>
        <dbReference type="ARBA" id="ARBA00009759"/>
    </source>
</evidence>
<evidence type="ECO:0000313" key="10">
    <source>
        <dbReference type="EMBL" id="KAK6178477.1"/>
    </source>
</evidence>
<evidence type="ECO:0000256" key="3">
    <source>
        <dbReference type="ARBA" id="ARBA00005152"/>
    </source>
</evidence>
<dbReference type="CDD" id="cd01639">
    <property type="entry name" value="IMPase"/>
    <property type="match status" value="1"/>
</dbReference>
<dbReference type="PRINTS" id="PR00378">
    <property type="entry name" value="LIIMPHPHTASE"/>
</dbReference>
<dbReference type="InterPro" id="IPR020583">
    <property type="entry name" value="Inositol_monoP_metal-BS"/>
</dbReference>
<dbReference type="PRINTS" id="PR00377">
    <property type="entry name" value="IMPHPHTASES"/>
</dbReference>
<feature type="binding site" evidence="8">
    <location>
        <position position="98"/>
    </location>
    <ligand>
        <name>Mg(2+)</name>
        <dbReference type="ChEBI" id="CHEBI:18420"/>
        <label>1</label>
        <note>catalytic</note>
    </ligand>
</feature>
<dbReference type="GO" id="GO:0006020">
    <property type="term" value="P:inositol metabolic process"/>
    <property type="evidence" value="ECO:0007669"/>
    <property type="project" value="TreeGrafter"/>
</dbReference>
<dbReference type="Gene3D" id="3.30.540.10">
    <property type="entry name" value="Fructose-1,6-Bisphosphatase, subunit A, domain 1"/>
    <property type="match status" value="1"/>
</dbReference>
<dbReference type="SUPFAM" id="SSF56655">
    <property type="entry name" value="Carbohydrate phosphatase"/>
    <property type="match status" value="1"/>
</dbReference>
<comment type="cofactor">
    <cofactor evidence="2 8 9">
        <name>Mg(2+)</name>
        <dbReference type="ChEBI" id="CHEBI:18420"/>
    </cofactor>
</comment>
<evidence type="ECO:0000256" key="9">
    <source>
        <dbReference type="RuleBase" id="RU364068"/>
    </source>
</evidence>
<feature type="binding site" evidence="8">
    <location>
        <position position="75"/>
    </location>
    <ligand>
        <name>Mg(2+)</name>
        <dbReference type="ChEBI" id="CHEBI:18420"/>
        <label>1</label>
        <note>catalytic</note>
    </ligand>
</feature>